<dbReference type="InterPro" id="IPR013785">
    <property type="entry name" value="Aldolase_TIM"/>
</dbReference>
<comment type="pathway">
    <text evidence="3">Cofactor biosynthesis; NAD(+) biosynthesis; nicotinate D-ribonucleotide from quinolinate: step 1/1.</text>
</comment>
<comment type="subunit">
    <text evidence="7">Hexamer formed by 3 homodimers.</text>
</comment>
<dbReference type="EC" id="1.4.3.16" evidence="9"/>
<dbReference type="SUPFAM" id="SSF55811">
    <property type="entry name" value="Nudix"/>
    <property type="match status" value="1"/>
</dbReference>
<dbReference type="SUPFAM" id="SSF53448">
    <property type="entry name" value="Nucleotide-diphospho-sugar transferases"/>
    <property type="match status" value="1"/>
</dbReference>
<dbReference type="InterPro" id="IPR001173">
    <property type="entry name" value="Glyco_trans_2-like"/>
</dbReference>
<evidence type="ECO:0000256" key="20">
    <source>
        <dbReference type="ARBA" id="ARBA00069173"/>
    </source>
</evidence>
<feature type="region of interest" description="Disordered" evidence="21">
    <location>
        <begin position="2443"/>
        <end position="2478"/>
    </location>
</feature>
<dbReference type="NCBIfam" id="NF006883">
    <property type="entry name" value="PRK09375.2-4"/>
    <property type="match status" value="1"/>
</dbReference>
<comment type="similarity">
    <text evidence="6">Belongs to the NadC/ModD family.</text>
</comment>
<dbReference type="EC" id="2.4.2.19" evidence="8"/>
<feature type="compositionally biased region" description="Basic and acidic residues" evidence="21">
    <location>
        <begin position="2289"/>
        <end position="2311"/>
    </location>
</feature>
<dbReference type="SUPFAM" id="SSF53383">
    <property type="entry name" value="PLP-dependent transferases"/>
    <property type="match status" value="1"/>
</dbReference>
<dbReference type="InterPro" id="IPR015424">
    <property type="entry name" value="PyrdxlP-dep_Trfase"/>
</dbReference>
<feature type="region of interest" description="Disordered" evidence="21">
    <location>
        <begin position="2652"/>
        <end position="2673"/>
    </location>
</feature>
<dbReference type="Pfam" id="PF00535">
    <property type="entry name" value="Glycos_transf_2"/>
    <property type="match status" value="1"/>
</dbReference>
<evidence type="ECO:0000256" key="15">
    <source>
        <dbReference type="ARBA" id="ARBA00022827"/>
    </source>
</evidence>
<name>A0A914DEL3_9BILA</name>
<dbReference type="SUPFAM" id="SSF46785">
    <property type="entry name" value="Winged helix' DNA-binding domain"/>
    <property type="match status" value="1"/>
</dbReference>
<dbReference type="InterPro" id="IPR004393">
    <property type="entry name" value="NadC"/>
</dbReference>
<evidence type="ECO:0000256" key="13">
    <source>
        <dbReference type="ARBA" id="ARBA00022676"/>
    </source>
</evidence>
<dbReference type="InterPro" id="IPR054105">
    <property type="entry name" value="WHD_NrtR"/>
</dbReference>
<dbReference type="NCBIfam" id="TIGR00550">
    <property type="entry name" value="nadA"/>
    <property type="match status" value="1"/>
</dbReference>
<feature type="compositionally biased region" description="Low complexity" evidence="21">
    <location>
        <begin position="1"/>
        <end position="19"/>
    </location>
</feature>
<evidence type="ECO:0000256" key="8">
    <source>
        <dbReference type="ARBA" id="ARBA00011944"/>
    </source>
</evidence>
<dbReference type="Pfam" id="PF01729">
    <property type="entry name" value="QRPTase_C"/>
    <property type="match status" value="1"/>
</dbReference>
<organism evidence="23 24">
    <name type="scientific">Acrobeloides nanus</name>
    <dbReference type="NCBI Taxonomy" id="290746"/>
    <lineage>
        <taxon>Eukaryota</taxon>
        <taxon>Metazoa</taxon>
        <taxon>Ecdysozoa</taxon>
        <taxon>Nematoda</taxon>
        <taxon>Chromadorea</taxon>
        <taxon>Rhabditida</taxon>
        <taxon>Tylenchina</taxon>
        <taxon>Cephalobomorpha</taxon>
        <taxon>Cephaloboidea</taxon>
        <taxon>Cephalobidae</taxon>
        <taxon>Acrobeloides</taxon>
    </lineage>
</organism>
<keyword evidence="13" id="KW-0328">Glycosyltransferase</keyword>
<feature type="domain" description="Nudix hydrolase" evidence="22">
    <location>
        <begin position="75"/>
        <end position="220"/>
    </location>
</feature>
<evidence type="ECO:0000256" key="16">
    <source>
        <dbReference type="ARBA" id="ARBA00023002"/>
    </source>
</evidence>
<dbReference type="FunFam" id="3.90.1170.20:FF:000001">
    <property type="entry name" value="Nicotinate-nucleotide diphosphorylase (Carboxylating)"/>
    <property type="match status" value="1"/>
</dbReference>
<dbReference type="SUPFAM" id="SSF51690">
    <property type="entry name" value="Nicotinate/Quinolinate PRTase C-terminal domain-like"/>
    <property type="match status" value="1"/>
</dbReference>
<feature type="compositionally biased region" description="Basic and acidic residues" evidence="21">
    <location>
        <begin position="2654"/>
        <end position="2673"/>
    </location>
</feature>
<dbReference type="InterPro" id="IPR036094">
    <property type="entry name" value="NadA_sf"/>
</dbReference>
<dbReference type="NCBIfam" id="TIGR00551">
    <property type="entry name" value="nadB"/>
    <property type="match status" value="1"/>
</dbReference>
<dbReference type="SUPFAM" id="SSF142754">
    <property type="entry name" value="NadA-like"/>
    <property type="match status" value="1"/>
</dbReference>
<dbReference type="WBParaSite" id="ACRNAN_scaffold24.g18195.t1">
    <property type="protein sequence ID" value="ACRNAN_scaffold24.g18195.t1"/>
    <property type="gene ID" value="ACRNAN_scaffold24.g18195"/>
</dbReference>
<dbReference type="GO" id="GO:0004514">
    <property type="term" value="F:nicotinate-nucleotide diphosphorylase (carboxylating) activity"/>
    <property type="evidence" value="ECO:0007669"/>
    <property type="project" value="UniProtKB-EC"/>
</dbReference>
<dbReference type="Proteomes" id="UP000887540">
    <property type="component" value="Unplaced"/>
</dbReference>
<dbReference type="InterPro" id="IPR000086">
    <property type="entry name" value="NUDIX_hydrolase_dom"/>
</dbReference>
<dbReference type="NCBIfam" id="TIGR00078">
    <property type="entry name" value="nadC"/>
    <property type="match status" value="1"/>
</dbReference>
<dbReference type="CDD" id="cd00761">
    <property type="entry name" value="Glyco_tranf_GTA_type"/>
    <property type="match status" value="1"/>
</dbReference>
<dbReference type="Pfam" id="PF00266">
    <property type="entry name" value="Aminotran_5"/>
    <property type="match status" value="1"/>
</dbReference>
<evidence type="ECO:0000256" key="2">
    <source>
        <dbReference type="ARBA" id="ARBA00003237"/>
    </source>
</evidence>
<dbReference type="InterPro" id="IPR036068">
    <property type="entry name" value="Nicotinate_pribotase-like_C"/>
</dbReference>
<dbReference type="InterPro" id="IPR027477">
    <property type="entry name" value="Succ_DH/fumarate_Rdtase_cat_sf"/>
</dbReference>
<evidence type="ECO:0000256" key="5">
    <source>
        <dbReference type="ARBA" id="ARBA00008562"/>
    </source>
</evidence>
<feature type="compositionally biased region" description="Basic and acidic residues" evidence="21">
    <location>
        <begin position="2544"/>
        <end position="2560"/>
    </location>
</feature>
<feature type="compositionally biased region" description="Basic and acidic residues" evidence="21">
    <location>
        <begin position="2584"/>
        <end position="2608"/>
    </location>
</feature>
<dbReference type="HAMAP" id="MF_00569">
    <property type="entry name" value="NadA_type3"/>
    <property type="match status" value="1"/>
</dbReference>
<dbReference type="CDD" id="cd18873">
    <property type="entry name" value="NUDIX_NadM_like"/>
    <property type="match status" value="1"/>
</dbReference>
<evidence type="ECO:0000256" key="3">
    <source>
        <dbReference type="ARBA" id="ARBA00004893"/>
    </source>
</evidence>
<dbReference type="Gene3D" id="3.90.1170.20">
    <property type="entry name" value="Quinolinate phosphoribosyl transferase, N-terminal domain"/>
    <property type="match status" value="1"/>
</dbReference>
<feature type="compositionally biased region" description="Basic and acidic residues" evidence="21">
    <location>
        <begin position="2337"/>
        <end position="2378"/>
    </location>
</feature>
<evidence type="ECO:0000256" key="9">
    <source>
        <dbReference type="ARBA" id="ARBA00012173"/>
    </source>
</evidence>
<dbReference type="Pfam" id="PF00293">
    <property type="entry name" value="NUDIX"/>
    <property type="match status" value="1"/>
</dbReference>
<feature type="region of interest" description="Disordered" evidence="21">
    <location>
        <begin position="2738"/>
        <end position="2861"/>
    </location>
</feature>
<evidence type="ECO:0000256" key="4">
    <source>
        <dbReference type="ARBA" id="ARBA00004950"/>
    </source>
</evidence>
<dbReference type="Pfam" id="PF00890">
    <property type="entry name" value="FAD_binding_2"/>
    <property type="match status" value="1"/>
</dbReference>
<dbReference type="InterPro" id="IPR005288">
    <property type="entry name" value="NadB"/>
</dbReference>
<dbReference type="InterPro" id="IPR037099">
    <property type="entry name" value="Fum_R/Succ_DH_flav-like_C_sf"/>
</dbReference>
<dbReference type="PANTHER" id="PTHR42716:SF2">
    <property type="entry name" value="L-ASPARTATE OXIDASE, CHLOROPLASTIC"/>
    <property type="match status" value="1"/>
</dbReference>
<feature type="region of interest" description="Disordered" evidence="21">
    <location>
        <begin position="1"/>
        <end position="27"/>
    </location>
</feature>
<dbReference type="SUPFAM" id="SSF56425">
    <property type="entry name" value="Succinate dehydrogenase/fumarate reductase flavoprotein, catalytic domain"/>
    <property type="match status" value="1"/>
</dbReference>
<dbReference type="SUPFAM" id="SSF54675">
    <property type="entry name" value="Nicotinate/Quinolinate PRTase N-terminal domain-like"/>
    <property type="match status" value="1"/>
</dbReference>
<keyword evidence="16" id="KW-0560">Oxidoreductase</keyword>
<proteinExistence type="inferred from homology"/>
<comment type="similarity">
    <text evidence="5">Belongs to the FAD-dependent oxidoreductase 2 family. NadB subfamily.</text>
</comment>
<dbReference type="Gene3D" id="3.90.79.10">
    <property type="entry name" value="Nucleoside Triphosphate Pyrophosphohydrolase"/>
    <property type="match status" value="1"/>
</dbReference>
<evidence type="ECO:0000313" key="23">
    <source>
        <dbReference type="Proteomes" id="UP000887540"/>
    </source>
</evidence>
<reference evidence="24" key="1">
    <citation type="submission" date="2022-11" db="UniProtKB">
        <authorList>
            <consortium name="WormBaseParasite"/>
        </authorList>
    </citation>
    <scope>IDENTIFICATION</scope>
</reference>
<accession>A0A914DEL3</accession>
<feature type="compositionally biased region" description="Basic and acidic residues" evidence="21">
    <location>
        <begin position="2321"/>
        <end position="2330"/>
    </location>
</feature>
<evidence type="ECO:0000256" key="21">
    <source>
        <dbReference type="SAM" id="MobiDB-lite"/>
    </source>
</evidence>
<dbReference type="Gene3D" id="1.10.10.10">
    <property type="entry name" value="Winged helix-like DNA-binding domain superfamily/Winged helix DNA-binding domain"/>
    <property type="match status" value="1"/>
</dbReference>
<keyword evidence="12" id="KW-0662">Pyridine nucleotide biosynthesis</keyword>
<dbReference type="InterPro" id="IPR000192">
    <property type="entry name" value="Aminotrans_V_dom"/>
</dbReference>
<dbReference type="InterPro" id="IPR015421">
    <property type="entry name" value="PyrdxlP-dep_Trfase_major"/>
</dbReference>
<dbReference type="NCBIfam" id="NF006884">
    <property type="entry name" value="PRK09375.2-5"/>
    <property type="match status" value="1"/>
</dbReference>
<feature type="compositionally biased region" description="Basic and acidic residues" evidence="21">
    <location>
        <begin position="2811"/>
        <end position="2861"/>
    </location>
</feature>
<dbReference type="InterPro" id="IPR023515">
    <property type="entry name" value="Quinolinate_synth_A_type3"/>
</dbReference>
<dbReference type="InterPro" id="IPR029044">
    <property type="entry name" value="Nucleotide-diphossugar_trans"/>
</dbReference>
<dbReference type="SUPFAM" id="SSF51905">
    <property type="entry name" value="FAD/NAD(P)-binding domain"/>
    <property type="match status" value="1"/>
</dbReference>
<feature type="compositionally biased region" description="Basic residues" evidence="21">
    <location>
        <begin position="2794"/>
        <end position="2810"/>
    </location>
</feature>
<evidence type="ECO:0000256" key="14">
    <source>
        <dbReference type="ARBA" id="ARBA00022679"/>
    </source>
</evidence>
<dbReference type="Gene3D" id="3.40.50.10800">
    <property type="entry name" value="NadA-like"/>
    <property type="match status" value="3"/>
</dbReference>
<feature type="region of interest" description="Disordered" evidence="21">
    <location>
        <begin position="2289"/>
        <end position="2378"/>
    </location>
</feature>
<protein>
    <recommendedName>
        <fullName evidence="10">Nicotinate-nucleotide pyrophosphorylase [carboxylating]</fullName>
        <ecNumber evidence="9">1.4.3.16</ecNumber>
        <ecNumber evidence="8">2.4.2.19</ecNumber>
    </recommendedName>
    <alternativeName>
        <fullName evidence="20">Probable nicotinate-nucleotide pyrophosphorylase [carboxylating]</fullName>
    </alternativeName>
    <alternativeName>
        <fullName evidence="17">Quinolinate phosphoribosyltransferase [decarboxylating]</fullName>
    </alternativeName>
</protein>
<dbReference type="Gene3D" id="3.90.1150.10">
    <property type="entry name" value="Aspartate Aminotransferase, domain 1"/>
    <property type="match status" value="1"/>
</dbReference>
<keyword evidence="15" id="KW-0274">FAD</keyword>
<evidence type="ECO:0000256" key="11">
    <source>
        <dbReference type="ARBA" id="ARBA00022630"/>
    </source>
</evidence>
<dbReference type="InterPro" id="IPR036188">
    <property type="entry name" value="FAD/NAD-bd_sf"/>
</dbReference>
<dbReference type="Pfam" id="PF21906">
    <property type="entry name" value="WHD_NrtR"/>
    <property type="match status" value="1"/>
</dbReference>
<dbReference type="Gene3D" id="1.20.58.100">
    <property type="entry name" value="Fumarate reductase/succinate dehydrogenase flavoprotein-like, C-terminal domain"/>
    <property type="match status" value="1"/>
</dbReference>
<sequence>MPPASAPISRSTAITSTTSDMDASSPAWMSHGTTDPLGIVPVCLRVIETLRSLLVIMTLTIRSESAASAPSPSDPTRVAVSTVIFTLRRPDGCDLPVLSLPLVRRTRDPYGDFWALPGGWLDADEELEDAASRTLGETTGLAASYLEQLYAFGAIDRSPSRVISIVYWALLRSDDVDAQLAAHLAAGDAPENVEWFDAAHLPTLAFDHNAIVDYALWRLRNKVGYSRIAHGFLPGSFTLAELREVYEAILERRLDPANFRRQVEGSGTLIPTDDFRTGSHRPARLYRHTAHPEGGAMSAVNIALRPRDEIDPSVDHVIQSLVSGGSADATCTTDLAASPWTFDVSEGYGPGASMGDVIPTGSPRQGSLPQEYRDADPADLDHRIRAAKQMLGDRVVVLGHFYQREEVVRHADYVGDSFQLATAAKAHPDAEAIVFCGVHFMAETADLLSGADQAVILPNLAAGCSMADMADIDQVEECWEQLAEIYGDMDAADADGLVPVIPVTYMNSSAAIKGFVGRHGGIVCTSSNARTVLEWAFERGRRVLFFPDQHLGRNTAKAMGVPLAQMPMWNPNRPLGGSNADDLADARVILWHGFCSVHRRFSVAQIDKARAEHPGVRVIVHPECPMDVVDAADEAGSTDYIRKAIEAATEPTTFAIGTEVNLVQRLAAQHPQHEIFCLDPVVCPCSTMYRIHPGYLAWTLESLVAGEVVNRITVPGDVADPARIALERMLAAKPPAGRVETPGSAHGIAGLTVARDAARAGARVTLVTKDELAHANTRYAQGGIAGVMFDDDSVEDHIADTLTAGAGLGDPAAVRVLATEGPARIRELIELGVAFDRDAAGSLRKGLEAAHSYPRVLHAGGDATGAEIERALVAAVRASGVEIVEHAFLVDLVVAHGRVSGVELQQGDARRTIHADAVVLATGGAGQLFAHTTNPVVATADGIAAALRAGAAVADLEFVQFHPTVLAAGDAFLVSEAVRGEGATLIDPDGRRFTFDAHPDGELAPRDVVARAIAARMAAQGGAPVALDATRLHAPGTAAFLAGRFPTIDAAVRERGLDWAREPIPVTPAAHYLMGGVVTDLDGRTTLPGLYAVGETARTGVHGANRLASNSLLEGAVFGARAAAALTTDADAAWPAPALPAAPAPLETAAPAADAPPFTRAALQELLWQHAGLVRDDRGLARAASVLAAWSLPHAAASSVAGCEDENLLQVAVALVAAARRRMLTARTIDRIVALALDEDAPWGDLTSETLIPADAVATADLVAREDGVFAGGEVFAAAFRLTDPAIEVGLHVADGGRFIAGRRLATVTGPAQGVLTAERIGLNFAQRMSGIATLTARYVDAIAGTGARIVDTRKTTPLLRAFERHAVAAGGGHNHRFSLSDAVMAKDNHLGVLTATGADLTDALREAIARLPHTAHVEVEVDRVDQIEAVVAAGIGTIMLDNFTVDQLREGVATVAGRAQIEASGGGIAIAAASARGARHVITTPIEHESILESARYLRRVHGFDVDLVPVDETGRVDPAELTALLRDDTAVVSIGYANNEIGTVQDAGALAAATRTAGVPLHLDAVQAAGWLPLAGTGADALVIAGHKLGAPKGTGVAAIRGRVPVEPLLHGGGQERGRRSGTENVAGAVAIATALELAEAEREASAARVAALRDKFVAAALVRLPQARLTGDPVHRLPGTASFTFAGTSGEAVLLELERRGVVTSSGSACAAGSDEPSHVLLALGVDPVVAQTSVRFTFDHHGHIDPQYLANALTSAVAATRDDWRAVLVDDGSSDATGAIYAAAAASDHRFEVITHHRQRGLAAARNTGLDAVTTPYVAFLDSDDRYTPAALETMLGTLEESGSDLAIGAYVRLRPQPGGGYASGPVQPWVSAATAPARRGVTLAEHPEASGNIVAWSKVSRADFWQRTGLRFPEGRLYEDQQVAQRMYTLARAFDTVPDVIVEWRERADGTSITQHESTLGVLRDCLDAMAAGLAVLDDAGQHAAADARVRLMLTMDVPRLARIAETHPDAAYRRALGEFTHGPVRVEVGDRRELLGGERRVEPTGREQRLVRARLHDATALDHVDDVGGDDRRQPVRDGDGRAPARRGVEGLLHDALGHRVECRGGLVEQQHRRILQQHARDRDALLLTARQPVPAFAHDGVVAVLEALDDVMDVGRAAGRLELGVGRLRLRVAKVVTDGRVEEVRLLRHDADVVDDRGVPQVAHVGAREPHRATRGLVEPRREVEDRGLAGPRRPDECDVLAGLDGERDVVERRARFARRVGVAERHPLEAHLAARARRLRDADRPRPVADRGREVEVLEDAREHRARGLQVEGHAHEAHERLQQPGLHGGERDDGARRDRVGPAADQKARDQVDDGRHARHDDADEREEALSAHRLSHLQAHLVGVLLTEAPQLVALTVERLREQDAAHTQALLRDGGQLRERLLRLAGDARAHLADPPLHDGQHRHQDDRDHRQARVDQHHRDDGGDHRHRIAEHARHGVGEHRRHGADVVLQTRLDDARLGAGEEGQLHGLQVVEHAHAQVAGDGVSDGGGEPRLPEVQRRREQEERDSDRDELDEQRDAGSASGGREQGVVEDALHDQRRDDRDGRTEQHGDDRECQARAIRPEQLGDPAPEPAGRGPMPLAIPMPMPPPPWPIPIAISGSPEARDEVDDRREDHGAEEVGEHGLRDHDAPHLVGRHVGVGDLVGHAEPEGEVGEVGVHRRLVLVELDAADRLGVVDVRDPQHIVHLDEQPGCRDADDADAGKGQRLPPAGIARLDHDHADGAEADEAADDGDQPGRASTRVLGRRVRSGVRGIHRPRRDQHPGRLHDGEHRPGREDAGRPPLEQAHDDPSRQARDDRHDRPHPHRGELS</sequence>
<dbReference type="GO" id="GO:0034628">
    <property type="term" value="P:'de novo' NAD+ biosynthetic process from L-aspartate"/>
    <property type="evidence" value="ECO:0007669"/>
    <property type="project" value="TreeGrafter"/>
</dbReference>
<dbReference type="InterPro" id="IPR003473">
    <property type="entry name" value="NadA"/>
</dbReference>
<dbReference type="GO" id="GO:0051539">
    <property type="term" value="F:4 iron, 4 sulfur cluster binding"/>
    <property type="evidence" value="ECO:0007669"/>
    <property type="project" value="InterPro"/>
</dbReference>
<dbReference type="InterPro" id="IPR022412">
    <property type="entry name" value="Quinolinate_PRibosylTrfase_N"/>
</dbReference>
<dbReference type="InterPro" id="IPR002638">
    <property type="entry name" value="Quinolinate_PRibosylTrfase_C"/>
</dbReference>
<feature type="compositionally biased region" description="Acidic residues" evidence="21">
    <location>
        <begin position="2774"/>
        <end position="2784"/>
    </location>
</feature>
<feature type="region of interest" description="Disordered" evidence="21">
    <location>
        <begin position="2071"/>
        <end position="2091"/>
    </location>
</feature>
<dbReference type="FunFam" id="3.90.700.10:FF:000002">
    <property type="entry name" value="L-aspartate oxidase"/>
    <property type="match status" value="1"/>
</dbReference>
<dbReference type="FunFam" id="3.20.20.70:FF:000030">
    <property type="entry name" value="Nicotinate-nucleotide pyrophosphorylase, carboxylating"/>
    <property type="match status" value="1"/>
</dbReference>
<dbReference type="Gene3D" id="3.90.700.10">
    <property type="entry name" value="Succinate dehydrogenase/fumarate reductase flavoprotein, catalytic domain"/>
    <property type="match status" value="1"/>
</dbReference>
<dbReference type="InterPro" id="IPR036390">
    <property type="entry name" value="WH_DNA-bd_sf"/>
</dbReference>
<evidence type="ECO:0000256" key="6">
    <source>
        <dbReference type="ARBA" id="ARBA00009400"/>
    </source>
</evidence>
<evidence type="ECO:0000256" key="12">
    <source>
        <dbReference type="ARBA" id="ARBA00022642"/>
    </source>
</evidence>
<dbReference type="PROSITE" id="PS51462">
    <property type="entry name" value="NUDIX"/>
    <property type="match status" value="1"/>
</dbReference>
<dbReference type="PANTHER" id="PTHR42716">
    <property type="entry name" value="L-ASPARTATE OXIDASE"/>
    <property type="match status" value="1"/>
</dbReference>
<evidence type="ECO:0000256" key="1">
    <source>
        <dbReference type="ARBA" id="ARBA00001974"/>
    </source>
</evidence>
<evidence type="ECO:0000256" key="7">
    <source>
        <dbReference type="ARBA" id="ARBA00011218"/>
    </source>
</evidence>
<comment type="pathway">
    <text evidence="4">Cofactor biosynthesis; NAD(+) biosynthesis; iminoaspartate from L-aspartate (oxidase route): step 1/1.</text>
</comment>
<evidence type="ECO:0000256" key="10">
    <source>
        <dbReference type="ARBA" id="ARBA00020990"/>
    </source>
</evidence>
<dbReference type="GO" id="GO:0008987">
    <property type="term" value="F:quinolinate synthetase A activity"/>
    <property type="evidence" value="ECO:0007669"/>
    <property type="project" value="InterPro"/>
</dbReference>
<dbReference type="Gene3D" id="3.50.50.60">
    <property type="entry name" value="FAD/NAD(P)-binding domain"/>
    <property type="match status" value="1"/>
</dbReference>
<evidence type="ECO:0000313" key="24">
    <source>
        <dbReference type="WBParaSite" id="ACRNAN_scaffold24.g18195.t1"/>
    </source>
</evidence>
<comment type="cofactor">
    <cofactor evidence="1">
        <name>FAD</name>
        <dbReference type="ChEBI" id="CHEBI:57692"/>
    </cofactor>
</comment>
<keyword evidence="11" id="KW-0285">Flavoprotein</keyword>
<dbReference type="InterPro" id="IPR015422">
    <property type="entry name" value="PyrdxlP-dep_Trfase_small"/>
</dbReference>
<dbReference type="InterPro" id="IPR015797">
    <property type="entry name" value="NUDIX_hydrolase-like_dom_sf"/>
</dbReference>
<dbReference type="SUPFAM" id="SSF46977">
    <property type="entry name" value="Succinate dehydrogenase/fumarate reductase flavoprotein C-terminal domain"/>
    <property type="match status" value="1"/>
</dbReference>
<dbReference type="Pfam" id="PF02749">
    <property type="entry name" value="QRPTase_N"/>
    <property type="match status" value="1"/>
</dbReference>
<comment type="function">
    <text evidence="2">Involved in the catabolism of quinolinic acid (QA).</text>
</comment>
<evidence type="ECO:0000256" key="19">
    <source>
        <dbReference type="ARBA" id="ARBA00050942"/>
    </source>
</evidence>
<evidence type="ECO:0000256" key="17">
    <source>
        <dbReference type="ARBA" id="ARBA00033102"/>
    </source>
</evidence>
<feature type="compositionally biased region" description="Basic and acidic residues" evidence="21">
    <location>
        <begin position="2738"/>
        <end position="2754"/>
    </location>
</feature>
<dbReference type="InterPro" id="IPR003953">
    <property type="entry name" value="FAD-dep_OxRdtase_2_FAD-bd"/>
</dbReference>
<keyword evidence="14" id="KW-0808">Transferase</keyword>
<comment type="catalytic activity">
    <reaction evidence="18">
        <text>nicotinate beta-D-ribonucleotide + CO2 + diphosphate = quinolinate + 5-phospho-alpha-D-ribose 1-diphosphate + 2 H(+)</text>
        <dbReference type="Rhea" id="RHEA:12733"/>
        <dbReference type="ChEBI" id="CHEBI:15378"/>
        <dbReference type="ChEBI" id="CHEBI:16526"/>
        <dbReference type="ChEBI" id="CHEBI:29959"/>
        <dbReference type="ChEBI" id="CHEBI:33019"/>
        <dbReference type="ChEBI" id="CHEBI:57502"/>
        <dbReference type="ChEBI" id="CHEBI:58017"/>
        <dbReference type="EC" id="2.4.2.19"/>
    </reaction>
</comment>
<dbReference type="Gene3D" id="3.90.550.10">
    <property type="entry name" value="Spore Coat Polysaccharide Biosynthesis Protein SpsA, Chain A"/>
    <property type="match status" value="1"/>
</dbReference>
<dbReference type="CDD" id="cd01572">
    <property type="entry name" value="QPRTase"/>
    <property type="match status" value="1"/>
</dbReference>
<dbReference type="GO" id="GO:0008734">
    <property type="term" value="F:L-aspartate oxidase activity"/>
    <property type="evidence" value="ECO:0007669"/>
    <property type="project" value="UniProtKB-EC"/>
</dbReference>
<keyword evidence="23" id="KW-1185">Reference proteome</keyword>
<dbReference type="InterPro" id="IPR037128">
    <property type="entry name" value="Quinolinate_PRibosylTase_N_sf"/>
</dbReference>
<dbReference type="Pfam" id="PF02445">
    <property type="entry name" value="NadA"/>
    <property type="match status" value="1"/>
</dbReference>
<evidence type="ECO:0000259" key="22">
    <source>
        <dbReference type="PROSITE" id="PS51462"/>
    </source>
</evidence>
<dbReference type="InterPro" id="IPR036388">
    <property type="entry name" value="WH-like_DNA-bd_sf"/>
</dbReference>
<comment type="catalytic activity">
    <reaction evidence="19">
        <text>L-aspartate + O2 = iminosuccinate + H2O2</text>
        <dbReference type="Rhea" id="RHEA:25876"/>
        <dbReference type="ChEBI" id="CHEBI:15379"/>
        <dbReference type="ChEBI" id="CHEBI:16240"/>
        <dbReference type="ChEBI" id="CHEBI:29991"/>
        <dbReference type="ChEBI" id="CHEBI:77875"/>
        <dbReference type="EC" id="1.4.3.16"/>
    </reaction>
</comment>
<evidence type="ECO:0000256" key="18">
    <source>
        <dbReference type="ARBA" id="ARBA00047445"/>
    </source>
</evidence>
<dbReference type="Gene3D" id="3.40.640.10">
    <property type="entry name" value="Type I PLP-dependent aspartate aminotransferase-like (Major domain)"/>
    <property type="match status" value="1"/>
</dbReference>
<feature type="region of interest" description="Disordered" evidence="21">
    <location>
        <begin position="2532"/>
        <end position="2634"/>
    </location>
</feature>
<dbReference type="Gene3D" id="3.20.20.70">
    <property type="entry name" value="Aldolase class I"/>
    <property type="match status" value="1"/>
</dbReference>